<dbReference type="EMBL" id="BNAU01000001">
    <property type="protein sequence ID" value="GHE83529.1"/>
    <property type="molecule type" value="Genomic_DNA"/>
</dbReference>
<accession>A0ABQ3IG89</accession>
<protein>
    <submittedName>
        <fullName evidence="2">Uncharacterized protein</fullName>
    </submittedName>
</protein>
<feature type="compositionally biased region" description="Basic and acidic residues" evidence="1">
    <location>
        <begin position="37"/>
        <end position="46"/>
    </location>
</feature>
<organism evidence="2 3">
    <name type="scientific">Amycolatopsis deserti</name>
    <dbReference type="NCBI Taxonomy" id="185696"/>
    <lineage>
        <taxon>Bacteria</taxon>
        <taxon>Bacillati</taxon>
        <taxon>Actinomycetota</taxon>
        <taxon>Actinomycetes</taxon>
        <taxon>Pseudonocardiales</taxon>
        <taxon>Pseudonocardiaceae</taxon>
        <taxon>Amycolatopsis</taxon>
    </lineage>
</organism>
<feature type="region of interest" description="Disordered" evidence="1">
    <location>
        <begin position="37"/>
        <end position="66"/>
    </location>
</feature>
<comment type="caution">
    <text evidence="2">The sequence shown here is derived from an EMBL/GenBank/DDBJ whole genome shotgun (WGS) entry which is preliminary data.</text>
</comment>
<proteinExistence type="predicted"/>
<evidence type="ECO:0000256" key="1">
    <source>
        <dbReference type="SAM" id="MobiDB-lite"/>
    </source>
</evidence>
<keyword evidence="3" id="KW-1185">Reference proteome</keyword>
<evidence type="ECO:0000313" key="3">
    <source>
        <dbReference type="Proteomes" id="UP000605897"/>
    </source>
</evidence>
<reference evidence="3" key="1">
    <citation type="journal article" date="2019" name="Int. J. Syst. Evol. Microbiol.">
        <title>The Global Catalogue of Microorganisms (GCM) 10K type strain sequencing project: providing services to taxonomists for standard genome sequencing and annotation.</title>
        <authorList>
            <consortium name="The Broad Institute Genomics Platform"/>
            <consortium name="The Broad Institute Genome Sequencing Center for Infectious Disease"/>
            <person name="Wu L."/>
            <person name="Ma J."/>
        </authorList>
    </citation>
    <scope>NUCLEOTIDE SEQUENCE [LARGE SCALE GENOMIC DNA]</scope>
    <source>
        <strain evidence="3">CGMCC 4.7677</strain>
    </source>
</reference>
<sequence>MAFGRCGDKSILRGIAGQTGASALVCELQWDADREGLMDEPNDKLRAARRATPSRRVPGEPMSPGELADEVNRYLWDTTGRRYQLDGATPLLHSHAGELGAVTLGRSPAEFLAATTVATPVRASVGWTDKAGKLA</sequence>
<name>A0ABQ3IG89_9PSEU</name>
<dbReference type="Proteomes" id="UP000605897">
    <property type="component" value="Unassembled WGS sequence"/>
</dbReference>
<evidence type="ECO:0000313" key="2">
    <source>
        <dbReference type="EMBL" id="GHE83529.1"/>
    </source>
</evidence>
<gene>
    <name evidence="2" type="ORF">GCM10017786_13350</name>
</gene>